<dbReference type="GO" id="GO:0016607">
    <property type="term" value="C:nuclear speck"/>
    <property type="evidence" value="ECO:0000318"/>
    <property type="project" value="GO_Central"/>
</dbReference>
<evidence type="ECO:0000259" key="6">
    <source>
        <dbReference type="PROSITE" id="PS50102"/>
    </source>
</evidence>
<dbReference type="SMR" id="K7N537"/>
<keyword evidence="2" id="KW-0747">Spliceosome</keyword>
<evidence type="ECO:0000256" key="3">
    <source>
        <dbReference type="ARBA" id="ARBA00023187"/>
    </source>
</evidence>
<dbReference type="OMA" id="PENTSHY"/>
<dbReference type="HOGENOM" id="CLU_361862_0_0_1"/>
<dbReference type="InterPro" id="IPR000504">
    <property type="entry name" value="RRM_dom"/>
</dbReference>
<reference evidence="8" key="2">
    <citation type="submission" date="2018-02" db="UniProtKB">
        <authorList>
            <consortium name="EnsemblPlants"/>
        </authorList>
    </citation>
    <scope>IDENTIFICATION</scope>
    <source>
        <strain evidence="8">Williams 82</strain>
    </source>
</reference>
<dbReference type="GO" id="GO:0006397">
    <property type="term" value="P:mRNA processing"/>
    <property type="evidence" value="ECO:0007669"/>
    <property type="project" value="UniProtKB-KW"/>
</dbReference>
<feature type="region of interest" description="Disordered" evidence="5">
    <location>
        <begin position="227"/>
        <end position="250"/>
    </location>
</feature>
<keyword evidence="4" id="KW-0694">RNA-binding</keyword>
<dbReference type="GO" id="GO:0000381">
    <property type="term" value="P:regulation of alternative mRNA splicing, via spliceosome"/>
    <property type="evidence" value="ECO:0000318"/>
    <property type="project" value="GO_Central"/>
</dbReference>
<dbReference type="SMART" id="SM00360">
    <property type="entry name" value="RRM"/>
    <property type="match status" value="1"/>
</dbReference>
<evidence type="ECO:0000313" key="8">
    <source>
        <dbReference type="EnsemblPlants" id="KRG92724"/>
    </source>
</evidence>
<protein>
    <recommendedName>
        <fullName evidence="6">RRM domain-containing protein</fullName>
    </recommendedName>
</protein>
<name>K7N537_SOYBN</name>
<dbReference type="PANTHER" id="PTHR23147">
    <property type="entry name" value="SERINE/ARGININE RICH SPLICING FACTOR"/>
    <property type="match status" value="1"/>
</dbReference>
<organism evidence="8">
    <name type="scientific">Glycine max</name>
    <name type="common">Soybean</name>
    <name type="synonym">Glycine hispida</name>
    <dbReference type="NCBI Taxonomy" id="3847"/>
    <lineage>
        <taxon>Eukaryota</taxon>
        <taxon>Viridiplantae</taxon>
        <taxon>Streptophyta</taxon>
        <taxon>Embryophyta</taxon>
        <taxon>Tracheophyta</taxon>
        <taxon>Spermatophyta</taxon>
        <taxon>Magnoliopsida</taxon>
        <taxon>eudicotyledons</taxon>
        <taxon>Gunneridae</taxon>
        <taxon>Pentapetalae</taxon>
        <taxon>rosids</taxon>
        <taxon>fabids</taxon>
        <taxon>Fabales</taxon>
        <taxon>Fabaceae</taxon>
        <taxon>Papilionoideae</taxon>
        <taxon>50 kb inversion clade</taxon>
        <taxon>NPAAA clade</taxon>
        <taxon>indigoferoid/millettioid clade</taxon>
        <taxon>Phaseoleae</taxon>
        <taxon>Glycine</taxon>
        <taxon>Glycine subgen. Soja</taxon>
    </lineage>
</organism>
<sequence>MRERKGGERGRERVSVRNVNLRVRETGRVREREGRPRERVDTKRVVRYDYHRRGLRSKTRNCWWTDDDHTRRQRGSSSWIAYDDTYQSGCNTNNGDWVEVTRKKKLNKVTMGGRPENTSHYRKERKATWRDKADITTFYFSRFPEGMMEKDMWRIFQKWGKVWEVFIPRIKNKLGHRFGFVRFKEVVDVQRLERQLDNSIFLGGVKLFVNRPKFDRRKEVGTREKGLYSYGEGDKGAQKDNKASDKPRSYAEVVKEPVHRQMNSMTMRVDMPGVVKMNHSPVILHSNEVTSEWLSKAWVARLKNRGMFERVEEELKWLVEDDNSPCYWVDDWVIFPYMDEAKAARLIHQEQENGATPISELQKWSPELRPTYRLTWVLIWGLPLSVWDEESMAKVLVNIGEVVEVDAYVETKQRLDVARVLVRTELKPPFQVTIPATIDGRDYVLHVAEDTTNMGGSKKSRCNSAWFPPSPFSTQPNTPVTGGALHPEAFSGDDVSVGASDDLIDDQLEDWGAFPASTSRRDQWVRTLVRSCSDRSDTLDDVDPVQRDNVQISQGREEEVAITLPNENLPRNGETLNGVEESAVQGFMTKEKHSVKGRLIAQAPLTCTMGDIQNRSDKSYVGDKGVVSPHDLKVTDKDNAASSQQFSKLVNDEMGHLPGPISSVNKVYVRRKEVLANKSKAQQVKDPMVDCPTDPNDLSVPPLLEKTEITPPSTDDPLIPIAQDSLQMQYDLLKDMGLSCGVDDDKIKGMLLCMENRDVMKAAAEKGVKKLQS</sequence>
<dbReference type="AlphaFoldDB" id="K7N537"/>
<evidence type="ECO:0000256" key="4">
    <source>
        <dbReference type="PROSITE-ProRule" id="PRU00176"/>
    </source>
</evidence>
<reference evidence="7 8" key="1">
    <citation type="journal article" date="2010" name="Nature">
        <title>Genome sequence of the palaeopolyploid soybean.</title>
        <authorList>
            <person name="Schmutz J."/>
            <person name="Cannon S.B."/>
            <person name="Schlueter J."/>
            <person name="Ma J."/>
            <person name="Mitros T."/>
            <person name="Nelson W."/>
            <person name="Hyten D.L."/>
            <person name="Song Q."/>
            <person name="Thelen J.J."/>
            <person name="Cheng J."/>
            <person name="Xu D."/>
            <person name="Hellsten U."/>
            <person name="May G.D."/>
            <person name="Yu Y."/>
            <person name="Sakurai T."/>
            <person name="Umezawa T."/>
            <person name="Bhattacharyya M.K."/>
            <person name="Sandhu D."/>
            <person name="Valliyodan B."/>
            <person name="Lindquist E."/>
            <person name="Peto M."/>
            <person name="Grant D."/>
            <person name="Shu S."/>
            <person name="Goodstein D."/>
            <person name="Barry K."/>
            <person name="Futrell-Griggs M."/>
            <person name="Abernathy B."/>
            <person name="Du J."/>
            <person name="Tian Z."/>
            <person name="Zhu L."/>
            <person name="Gill N."/>
            <person name="Joshi T."/>
            <person name="Libault M."/>
            <person name="Sethuraman A."/>
            <person name="Zhang X.-C."/>
            <person name="Shinozaki K."/>
            <person name="Nguyen H.T."/>
            <person name="Wing R.A."/>
            <person name="Cregan P."/>
            <person name="Specht J."/>
            <person name="Grimwood J."/>
            <person name="Rokhsar D."/>
            <person name="Stacey G."/>
            <person name="Shoemaker R.C."/>
            <person name="Jackson S.A."/>
        </authorList>
    </citation>
    <scope>NUCLEOTIDE SEQUENCE [LARGE SCALE GENOMIC DNA]</scope>
    <source>
        <strain evidence="8">cv. Williams 82</strain>
        <tissue evidence="7">Callus</tissue>
    </source>
</reference>
<dbReference type="Gene3D" id="3.30.70.330">
    <property type="match status" value="1"/>
</dbReference>
<gene>
    <name evidence="7" type="ORF">GLYMA_20G227100</name>
</gene>
<dbReference type="GO" id="GO:0005681">
    <property type="term" value="C:spliceosomal complex"/>
    <property type="evidence" value="ECO:0007669"/>
    <property type="project" value="UniProtKB-KW"/>
</dbReference>
<evidence type="ECO:0000256" key="2">
    <source>
        <dbReference type="ARBA" id="ARBA00022728"/>
    </source>
</evidence>
<reference evidence="7" key="3">
    <citation type="submission" date="2018-07" db="EMBL/GenBank/DDBJ databases">
        <title>WGS assembly of Glycine max.</title>
        <authorList>
            <person name="Schmutz J."/>
            <person name="Cannon S."/>
            <person name="Schlueter J."/>
            <person name="Ma J."/>
            <person name="Mitros T."/>
            <person name="Nelson W."/>
            <person name="Hyten D."/>
            <person name="Song Q."/>
            <person name="Thelen J."/>
            <person name="Cheng J."/>
            <person name="Xu D."/>
            <person name="Hellsten U."/>
            <person name="May G."/>
            <person name="Yu Y."/>
            <person name="Sakurai T."/>
            <person name="Umezawa T."/>
            <person name="Bhattacharyya M."/>
            <person name="Sandhu D."/>
            <person name="Valliyodan B."/>
            <person name="Lindquist E."/>
            <person name="Peto M."/>
            <person name="Grant D."/>
            <person name="Shu S."/>
            <person name="Goodstein D."/>
            <person name="Barry K."/>
            <person name="Futrell-Griggs M."/>
            <person name="Abernathy B."/>
            <person name="Du J."/>
            <person name="Tian Z."/>
            <person name="Zhu L."/>
            <person name="Gill N."/>
            <person name="Joshi T."/>
            <person name="Libault M."/>
            <person name="Sethuraman A."/>
            <person name="Zhang X."/>
            <person name="Shinozaki K."/>
            <person name="Nguyen H."/>
            <person name="Wing R."/>
            <person name="Cregan P."/>
            <person name="Specht J."/>
            <person name="Grimwood J."/>
            <person name="Rokhsar D."/>
            <person name="Stacey G."/>
            <person name="Shoemaker R."/>
            <person name="Jackson S."/>
        </authorList>
    </citation>
    <scope>NUCLEOTIDE SEQUENCE</scope>
    <source>
        <tissue evidence="7">Callus</tissue>
    </source>
</reference>
<dbReference type="Gramene" id="KRG92724">
    <property type="protein sequence ID" value="KRG92724"/>
    <property type="gene ID" value="GLYMA_20G227100"/>
</dbReference>
<dbReference type="GO" id="GO:0003729">
    <property type="term" value="F:mRNA binding"/>
    <property type="evidence" value="ECO:0000318"/>
    <property type="project" value="GO_Central"/>
</dbReference>
<dbReference type="InterPro" id="IPR035979">
    <property type="entry name" value="RBD_domain_sf"/>
</dbReference>
<dbReference type="PaxDb" id="3847-GLYMA20G37059.1"/>
<dbReference type="Proteomes" id="UP000008827">
    <property type="component" value="Chromosome 20"/>
</dbReference>
<keyword evidence="9" id="KW-1185">Reference proteome</keyword>
<proteinExistence type="predicted"/>
<dbReference type="CDD" id="cd00590">
    <property type="entry name" value="RRM_SF"/>
    <property type="match status" value="1"/>
</dbReference>
<dbReference type="GO" id="GO:0008380">
    <property type="term" value="P:RNA splicing"/>
    <property type="evidence" value="ECO:0007669"/>
    <property type="project" value="UniProtKB-KW"/>
</dbReference>
<keyword evidence="3" id="KW-0508">mRNA splicing</keyword>
<dbReference type="PROSITE" id="PS50102">
    <property type="entry name" value="RRM"/>
    <property type="match status" value="1"/>
</dbReference>
<dbReference type="InParanoid" id="K7N537"/>
<evidence type="ECO:0000256" key="1">
    <source>
        <dbReference type="ARBA" id="ARBA00022664"/>
    </source>
</evidence>
<dbReference type="InterPro" id="IPR012677">
    <property type="entry name" value="Nucleotide-bd_a/b_plait_sf"/>
</dbReference>
<dbReference type="Pfam" id="PF00076">
    <property type="entry name" value="RRM_1"/>
    <property type="match status" value="1"/>
</dbReference>
<dbReference type="EMBL" id="CM000853">
    <property type="protein sequence ID" value="KRG92724.1"/>
    <property type="molecule type" value="Genomic_DNA"/>
</dbReference>
<evidence type="ECO:0000313" key="7">
    <source>
        <dbReference type="EMBL" id="KRG92724.1"/>
    </source>
</evidence>
<keyword evidence="1" id="KW-0507">mRNA processing</keyword>
<dbReference type="EnsemblPlants" id="KRG92724">
    <property type="protein sequence ID" value="KRG92724"/>
    <property type="gene ID" value="GLYMA_20G227100"/>
</dbReference>
<dbReference type="InterPro" id="IPR050907">
    <property type="entry name" value="SRSF"/>
</dbReference>
<evidence type="ECO:0000313" key="9">
    <source>
        <dbReference type="Proteomes" id="UP000008827"/>
    </source>
</evidence>
<dbReference type="SUPFAM" id="SSF54928">
    <property type="entry name" value="RNA-binding domain, RBD"/>
    <property type="match status" value="1"/>
</dbReference>
<feature type="domain" description="RRM" evidence="6">
    <location>
        <begin position="136"/>
        <end position="214"/>
    </location>
</feature>
<evidence type="ECO:0000256" key="5">
    <source>
        <dbReference type="SAM" id="MobiDB-lite"/>
    </source>
</evidence>
<accession>K7N537</accession>